<organism evidence="2 3">
    <name type="scientific">Mesorhizobium liriopis</name>
    <dbReference type="NCBI Taxonomy" id="2953882"/>
    <lineage>
        <taxon>Bacteria</taxon>
        <taxon>Pseudomonadati</taxon>
        <taxon>Pseudomonadota</taxon>
        <taxon>Alphaproteobacteria</taxon>
        <taxon>Hyphomicrobiales</taxon>
        <taxon>Phyllobacteriaceae</taxon>
        <taxon>Mesorhizobium</taxon>
    </lineage>
</organism>
<comment type="caution">
    <text evidence="2">The sequence shown here is derived from an EMBL/GenBank/DDBJ whole genome shotgun (WGS) entry which is preliminary data.</text>
</comment>
<keyword evidence="3" id="KW-1185">Reference proteome</keyword>
<name>A0ABT1C855_9HYPH</name>
<dbReference type="RefSeq" id="WP_252819819.1">
    <property type="nucleotide sequence ID" value="NZ_JAMXQS010000006.1"/>
</dbReference>
<dbReference type="InterPro" id="IPR046787">
    <property type="entry name" value="DnaT_2"/>
</dbReference>
<dbReference type="Pfam" id="PF20557">
    <property type="entry name" value="DnaT_2"/>
    <property type="match status" value="1"/>
</dbReference>
<evidence type="ECO:0000259" key="1">
    <source>
        <dbReference type="Pfam" id="PF20557"/>
    </source>
</evidence>
<dbReference type="EMBL" id="JAMXQS010000006">
    <property type="protein sequence ID" value="MCO6050848.1"/>
    <property type="molecule type" value="Genomic_DNA"/>
</dbReference>
<reference evidence="2 3" key="1">
    <citation type="submission" date="2022-06" db="EMBL/GenBank/DDBJ databases">
        <title>Mesorhizobium sp. strain RP14 Genome sequencing and assembly.</title>
        <authorList>
            <person name="Kim I."/>
        </authorList>
    </citation>
    <scope>NUCLEOTIDE SEQUENCE [LARGE SCALE GENOMIC DNA]</scope>
    <source>
        <strain evidence="3">RP14(2022)</strain>
    </source>
</reference>
<sequence>MAGYGSDEQFAAWAAAAGYTIPEGSVTAARQRGSDYVDGAYGARFPGTPTGGIEQERAWPRTGASAAGSAIGSDVIPARVVNASYQAALLELNAPGSLSVVADPSKRVRRQKVEGIEREFFEPGTDGPVTGPVSTAIEGLLAPLLIPANAPAIMVV</sequence>
<evidence type="ECO:0000313" key="2">
    <source>
        <dbReference type="EMBL" id="MCO6050848.1"/>
    </source>
</evidence>
<protein>
    <recommendedName>
        <fullName evidence="1">Putative DnaT-like domain-containing protein</fullName>
    </recommendedName>
</protein>
<accession>A0ABT1C855</accession>
<dbReference type="Proteomes" id="UP001205906">
    <property type="component" value="Unassembled WGS sequence"/>
</dbReference>
<proteinExistence type="predicted"/>
<gene>
    <name evidence="2" type="ORF">NGM99_13775</name>
</gene>
<evidence type="ECO:0000313" key="3">
    <source>
        <dbReference type="Proteomes" id="UP001205906"/>
    </source>
</evidence>
<feature type="domain" description="Putative DnaT-like" evidence="1">
    <location>
        <begin position="4"/>
        <end position="150"/>
    </location>
</feature>